<evidence type="ECO:0000259" key="2">
    <source>
        <dbReference type="PROSITE" id="PS50887"/>
    </source>
</evidence>
<dbReference type="InterPro" id="IPR046342">
    <property type="entry name" value="CBS_dom_sf"/>
</dbReference>
<dbReference type="InterPro" id="IPR050706">
    <property type="entry name" value="Cyclic-di-GMP_PDE-like"/>
</dbReference>
<name>A0A354Z081_9FIRM</name>
<dbReference type="InterPro" id="IPR000160">
    <property type="entry name" value="GGDEF_dom"/>
</dbReference>
<dbReference type="RefSeq" id="WP_061213278.1">
    <property type="nucleotide sequence ID" value="NZ_DCDX01000062.1"/>
</dbReference>
<dbReference type="InterPro" id="IPR001633">
    <property type="entry name" value="EAL_dom"/>
</dbReference>
<evidence type="ECO:0000259" key="1">
    <source>
        <dbReference type="PROSITE" id="PS50883"/>
    </source>
</evidence>
<dbReference type="InterPro" id="IPR000644">
    <property type="entry name" value="CBS_dom"/>
</dbReference>
<evidence type="ECO:0000313" key="3">
    <source>
        <dbReference type="EMBL" id="HBK53872.1"/>
    </source>
</evidence>
<gene>
    <name evidence="3" type="ORF">DDZ44_08055</name>
</gene>
<dbReference type="PROSITE" id="PS50887">
    <property type="entry name" value="GGDEF"/>
    <property type="match status" value="1"/>
</dbReference>
<dbReference type="SUPFAM" id="SSF55073">
    <property type="entry name" value="Nucleotide cyclase"/>
    <property type="match status" value="2"/>
</dbReference>
<accession>A0A354Z081</accession>
<dbReference type="PANTHER" id="PTHR33121:SF76">
    <property type="entry name" value="SIGNALING PROTEIN"/>
    <property type="match status" value="1"/>
</dbReference>
<protein>
    <submittedName>
        <fullName evidence="3">GGDEF domain-containing protein</fullName>
    </submittedName>
</protein>
<organism evidence="3 4">
    <name type="scientific">Syntrophomonas wolfei</name>
    <dbReference type="NCBI Taxonomy" id="863"/>
    <lineage>
        <taxon>Bacteria</taxon>
        <taxon>Bacillati</taxon>
        <taxon>Bacillota</taxon>
        <taxon>Clostridia</taxon>
        <taxon>Eubacteriales</taxon>
        <taxon>Syntrophomonadaceae</taxon>
        <taxon>Syntrophomonas</taxon>
    </lineage>
</organism>
<dbReference type="GO" id="GO:0071111">
    <property type="term" value="F:cyclic-guanylate-specific phosphodiesterase activity"/>
    <property type="evidence" value="ECO:0007669"/>
    <property type="project" value="InterPro"/>
</dbReference>
<feature type="domain" description="GGDEF" evidence="2">
    <location>
        <begin position="600"/>
        <end position="730"/>
    </location>
</feature>
<dbReference type="STRING" id="378794.GCA_001570625_00747"/>
<proteinExistence type="predicted"/>
<dbReference type="InterPro" id="IPR029787">
    <property type="entry name" value="Nucleotide_cyclase"/>
</dbReference>
<dbReference type="CDD" id="cd01948">
    <property type="entry name" value="EAL"/>
    <property type="match status" value="1"/>
</dbReference>
<dbReference type="PANTHER" id="PTHR33121">
    <property type="entry name" value="CYCLIC DI-GMP PHOSPHODIESTERASE PDEF"/>
    <property type="match status" value="1"/>
</dbReference>
<dbReference type="Gene3D" id="3.20.20.450">
    <property type="entry name" value="EAL domain"/>
    <property type="match status" value="1"/>
</dbReference>
<dbReference type="Pfam" id="PF00571">
    <property type="entry name" value="CBS"/>
    <property type="match status" value="1"/>
</dbReference>
<dbReference type="Pfam" id="PF00563">
    <property type="entry name" value="EAL"/>
    <property type="match status" value="1"/>
</dbReference>
<sequence>MFKPAKKALVDRTTKLPTLISVFPELDRLMTNIAVGMLYIDIAGFKEIETIYGRGICSKILYNSALLLQKIQIDFYGQRNILAACSIGGDDFAVFIESPHTMDAFEEAYLILKKQLEDGINAANQSLGLNQPLHLHMGYVDLQQIPDYHIESLVYKAIKEATYMAKQYDQACEHASWHSLKKMLEQRSIEVLYQPIVSLKSGDILGFEALSRGPGETALESPTIMFKDAERFRCLLELETLCHDKAVYNAANHLGQRYLFINTSPAILSTGNYHKGLSKGLRRLYGINFSNVVLELTERNGIEDYQQFREVLLYYRRLGFMIAIDDAGAGYSSLQAIAELQPEFVKIDMSLVQGVDRNPTKKALLETFVDFSYKIGARIIGEGIETEEELVTLAAMGCDYGQGFLLARPGSLKQEIQPHIREKILLSSRNGHQFQSEPSKIADIAMFNNCIAPDMPVEEVIEIFNNNKSINGIVICQEDIPKGLIMRDRLFARLGSRYGYDLFIRRSVEDLMDRRPLILPWFTALEEAARQVAERLDQGITDYIVVTREQRYFGVVSTAKMLDTMAKLQIVQAKDANPLTGLPGNRCITRTISDALRSSRDISVLYFDLDNFKAFNDYYGFAQGDRALTMLSQLLVETLKSWGNSDDLVGHIGGDDFVIITTGDKADLIAANVIARFEEQIIELYDKSSLEQGYIVAADRRGQIKHYPIMSLSVAGVRNHANHSYANHLQLGEAAAELKKIAKAQQGSAYISDQHICD</sequence>
<dbReference type="Gene3D" id="3.10.580.10">
    <property type="entry name" value="CBS-domain"/>
    <property type="match status" value="1"/>
</dbReference>
<dbReference type="SUPFAM" id="SSF141868">
    <property type="entry name" value="EAL domain-like"/>
    <property type="match status" value="1"/>
</dbReference>
<dbReference type="InterPro" id="IPR043128">
    <property type="entry name" value="Rev_trsase/Diguanyl_cyclase"/>
</dbReference>
<dbReference type="AlphaFoldDB" id="A0A354Z081"/>
<dbReference type="PROSITE" id="PS50883">
    <property type="entry name" value="EAL"/>
    <property type="match status" value="1"/>
</dbReference>
<evidence type="ECO:0000313" key="4">
    <source>
        <dbReference type="Proteomes" id="UP000263273"/>
    </source>
</evidence>
<feature type="domain" description="EAL" evidence="1">
    <location>
        <begin position="173"/>
        <end position="423"/>
    </location>
</feature>
<dbReference type="SMART" id="SM00052">
    <property type="entry name" value="EAL"/>
    <property type="match status" value="1"/>
</dbReference>
<dbReference type="SUPFAM" id="SSF54631">
    <property type="entry name" value="CBS-domain pair"/>
    <property type="match status" value="1"/>
</dbReference>
<dbReference type="Proteomes" id="UP000263273">
    <property type="component" value="Unassembled WGS sequence"/>
</dbReference>
<reference evidence="3 4" key="1">
    <citation type="journal article" date="2018" name="Nat. Biotechnol.">
        <title>A standardized bacterial taxonomy based on genome phylogeny substantially revises the tree of life.</title>
        <authorList>
            <person name="Parks D.H."/>
            <person name="Chuvochina M."/>
            <person name="Waite D.W."/>
            <person name="Rinke C."/>
            <person name="Skarshewski A."/>
            <person name="Chaumeil P.A."/>
            <person name="Hugenholtz P."/>
        </authorList>
    </citation>
    <scope>NUCLEOTIDE SEQUENCE [LARGE SCALE GENOMIC DNA]</scope>
    <source>
        <strain evidence="3">UBA10948</strain>
    </source>
</reference>
<dbReference type="InterPro" id="IPR035919">
    <property type="entry name" value="EAL_sf"/>
</dbReference>
<dbReference type="Pfam" id="PF00990">
    <property type="entry name" value="GGDEF"/>
    <property type="match status" value="2"/>
</dbReference>
<dbReference type="EMBL" id="DNZF01000175">
    <property type="protein sequence ID" value="HBK53872.1"/>
    <property type="molecule type" value="Genomic_DNA"/>
</dbReference>
<dbReference type="NCBIfam" id="TIGR00254">
    <property type="entry name" value="GGDEF"/>
    <property type="match status" value="1"/>
</dbReference>
<dbReference type="SMART" id="SM00267">
    <property type="entry name" value="GGDEF"/>
    <property type="match status" value="1"/>
</dbReference>
<comment type="caution">
    <text evidence="3">The sequence shown here is derived from an EMBL/GenBank/DDBJ whole genome shotgun (WGS) entry which is preliminary data.</text>
</comment>
<dbReference type="CDD" id="cd01949">
    <property type="entry name" value="GGDEF"/>
    <property type="match status" value="1"/>
</dbReference>
<dbReference type="Gene3D" id="3.30.70.270">
    <property type="match status" value="2"/>
</dbReference>